<organism evidence="1">
    <name type="scientific">Malaco herpesvirus 2</name>
    <dbReference type="NCBI Taxonomy" id="3031798"/>
    <lineage>
        <taxon>Viruses</taxon>
        <taxon>Duplodnaviria</taxon>
        <taxon>Heunggongvirae</taxon>
        <taxon>Peploviricota</taxon>
        <taxon>Herviviricetes</taxon>
        <taxon>Herpesvirales</taxon>
        <taxon>Malacoherpesviridae</taxon>
    </lineage>
</organism>
<evidence type="ECO:0000313" key="1">
    <source>
        <dbReference type="EMBL" id="DBA11549.1"/>
    </source>
</evidence>
<accession>A0AA48P7I0</accession>
<reference evidence="1" key="1">
    <citation type="journal article" date="2023" name="Front. Mar. Sci.">
        <title>Tracing the invertebrate herpesviruses in the global sequence datasets.</title>
        <authorList>
            <person name="Rosani U."/>
            <person name="Gaia M."/>
            <person name="Delmont T.O."/>
            <person name="Krupovic M."/>
        </authorList>
    </citation>
    <scope>NUCLEOTIDE SEQUENCE</scope>
    <source>
        <strain evidence="1">MalacoHV2/Med/2018 153</strain>
    </source>
</reference>
<sequence length="231" mass="27215">MNRSRKENISMKYSNYFIENIFNILPYYHPYVNLGVCECYTNFVLCYDKNNNTKLSRNKSSNCINWTIPRIRPNGLFFNYNNKASFTKIQINDIYTDTYVTNAILYKAKSLSTTIRPDKHSLNKIIYYTYPDLEYLNYDNKNNSVRCIIPDSCSDGNFPCHDKCSENVDGVWEKIIEINIQDLLCDEEYSLSEKAEVLWDSRISLDNSYKLYRECTKESLFQRILHSSSAI</sequence>
<reference evidence="1" key="2">
    <citation type="submission" date="2023-01" db="EMBL/GenBank/DDBJ databases">
        <authorList>
            <person name="Rosani U."/>
            <person name="Delmont T.O."/>
            <person name="Gaia M."/>
            <person name="Krupovic M."/>
        </authorList>
    </citation>
    <scope>NUCLEOTIDE SEQUENCE</scope>
    <source>
        <strain evidence="1">MalacoHV2/Med/2018 153</strain>
    </source>
</reference>
<protein>
    <submittedName>
        <fullName evidence="1">ORF9</fullName>
    </submittedName>
</protein>
<name>A0AA48P7I0_9VIRU</name>
<proteinExistence type="predicted"/>
<dbReference type="EMBL" id="BK063060">
    <property type="protein sequence ID" value="DBA11549.1"/>
    <property type="molecule type" value="Genomic_DNA"/>
</dbReference>